<dbReference type="OrthoDB" id="5962290at2759"/>
<evidence type="ECO:0000313" key="7">
    <source>
        <dbReference type="Proteomes" id="UP000225706"/>
    </source>
</evidence>
<dbReference type="AlphaFoldDB" id="A0A2B4SFB8"/>
<dbReference type="EMBL" id="LSMT01000095">
    <property type="protein sequence ID" value="PFX27799.1"/>
    <property type="molecule type" value="Genomic_DNA"/>
</dbReference>
<keyword evidence="7" id="KW-1185">Reference proteome</keyword>
<dbReference type="Proteomes" id="UP000225706">
    <property type="component" value="Unassembled WGS sequence"/>
</dbReference>
<dbReference type="PANTHER" id="PTHR43563">
    <property type="entry name" value="AMINE OXIDASE"/>
    <property type="match status" value="1"/>
</dbReference>
<dbReference type="InterPro" id="IPR036188">
    <property type="entry name" value="FAD/NAD-bd_sf"/>
</dbReference>
<accession>A0A2B4SFB8</accession>
<gene>
    <name evidence="6" type="primary">Achacin</name>
    <name evidence="6" type="ORF">AWC38_SpisGene7488</name>
</gene>
<dbReference type="STRING" id="50429.A0A2B4SFB8"/>
<dbReference type="SUPFAM" id="SSF51905">
    <property type="entry name" value="FAD/NAD(P)-binding domain"/>
    <property type="match status" value="1"/>
</dbReference>
<sequence>MKGIIGRPSINVVTCAKESQPVRITARFPDGFSSLGATPMDCDVAIVGGGLAGLYMAESLLRHKKETKVCVFERDVRLGGRIFDYVFPQVSDEVVGLGAWRVDMAHYNMRNILKRLNIPHKDWNFYSNSRTETRGYFSRDEHEIKRKSFPALTQGKFKDMTCSQMLDYLLKKEHVDKIYNFATFETFQQHYLTPEGSRGMSAFIAALAKSARRLGAKIFTGNDHRILSIHKQTNQFVLKTSKYEVRVGKLVVAAPPGAFGSVSGSVAERIRRAPEFQSILPRPAFKGAAVYPRAWWEEITNVEDKLYPMERFLSNSDCLGWTLPHGGRGRNGEAVLHVAYKDGVCGEKWGEILKLPKDVMDQEIHRALEYKFNRKIPKPLSTVYQYWNEGAWYLQKPGSRVSMKQVTQWAKRPFAGEDIYVIGSAYHPYRGYSEGAIMSANNALKDGWKIPIPSPPQQMQGPKSFTDINWKNIR</sequence>
<organism evidence="6 7">
    <name type="scientific">Stylophora pistillata</name>
    <name type="common">Smooth cauliflower coral</name>
    <dbReference type="NCBI Taxonomy" id="50429"/>
    <lineage>
        <taxon>Eukaryota</taxon>
        <taxon>Metazoa</taxon>
        <taxon>Cnidaria</taxon>
        <taxon>Anthozoa</taxon>
        <taxon>Hexacorallia</taxon>
        <taxon>Scleractinia</taxon>
        <taxon>Astrocoeniina</taxon>
        <taxon>Pocilloporidae</taxon>
        <taxon>Stylophora</taxon>
    </lineage>
</organism>
<dbReference type="Pfam" id="PF13450">
    <property type="entry name" value="NAD_binding_8"/>
    <property type="match status" value="1"/>
</dbReference>
<evidence type="ECO:0000256" key="3">
    <source>
        <dbReference type="ARBA" id="ARBA00012804"/>
    </source>
</evidence>
<evidence type="ECO:0000259" key="5">
    <source>
        <dbReference type="Pfam" id="PF01593"/>
    </source>
</evidence>
<dbReference type="EC" id="1.4.3.4" evidence="3"/>
<dbReference type="PRINTS" id="PR00419">
    <property type="entry name" value="ADXRDTASE"/>
</dbReference>
<dbReference type="InterPro" id="IPR050703">
    <property type="entry name" value="Flavin_MAO"/>
</dbReference>
<evidence type="ECO:0000256" key="2">
    <source>
        <dbReference type="ARBA" id="ARBA00005995"/>
    </source>
</evidence>
<comment type="catalytic activity">
    <reaction evidence="4">
        <text>a secondary aliphatic amine + O2 + H2O = a primary amine + an aldehyde + H2O2</text>
        <dbReference type="Rhea" id="RHEA:26414"/>
        <dbReference type="ChEBI" id="CHEBI:15377"/>
        <dbReference type="ChEBI" id="CHEBI:15379"/>
        <dbReference type="ChEBI" id="CHEBI:16240"/>
        <dbReference type="ChEBI" id="CHEBI:17478"/>
        <dbReference type="ChEBI" id="CHEBI:58855"/>
        <dbReference type="ChEBI" id="CHEBI:65296"/>
        <dbReference type="EC" id="1.4.3.4"/>
    </reaction>
</comment>
<dbReference type="PANTHER" id="PTHR43563:SF1">
    <property type="entry name" value="AMINE OXIDASE [FLAVIN-CONTAINING] B"/>
    <property type="match status" value="1"/>
</dbReference>
<evidence type="ECO:0000313" key="6">
    <source>
        <dbReference type="EMBL" id="PFX27799.1"/>
    </source>
</evidence>
<reference evidence="7" key="1">
    <citation type="journal article" date="2017" name="bioRxiv">
        <title>Comparative analysis of the genomes of Stylophora pistillata and Acropora digitifera provides evidence for extensive differences between species of corals.</title>
        <authorList>
            <person name="Voolstra C.R."/>
            <person name="Li Y."/>
            <person name="Liew Y.J."/>
            <person name="Baumgarten S."/>
            <person name="Zoccola D."/>
            <person name="Flot J.-F."/>
            <person name="Tambutte S."/>
            <person name="Allemand D."/>
            <person name="Aranda M."/>
        </authorList>
    </citation>
    <scope>NUCLEOTIDE SEQUENCE [LARGE SCALE GENOMIC DNA]</scope>
</reference>
<evidence type="ECO:0000256" key="4">
    <source>
        <dbReference type="ARBA" id="ARBA00048448"/>
    </source>
</evidence>
<name>A0A2B4SFB8_STYPI</name>
<evidence type="ECO:0000256" key="1">
    <source>
        <dbReference type="ARBA" id="ARBA00004362"/>
    </source>
</evidence>
<protein>
    <recommendedName>
        <fullName evidence="3">monoamine oxidase</fullName>
        <ecNumber evidence="3">1.4.3.4</ecNumber>
    </recommendedName>
</protein>
<dbReference type="InterPro" id="IPR002937">
    <property type="entry name" value="Amino_oxidase"/>
</dbReference>
<dbReference type="GO" id="GO:0005741">
    <property type="term" value="C:mitochondrial outer membrane"/>
    <property type="evidence" value="ECO:0007669"/>
    <property type="project" value="UniProtKB-SubCell"/>
</dbReference>
<comment type="similarity">
    <text evidence="2">Belongs to the flavin monoamine oxidase family.</text>
</comment>
<feature type="domain" description="Amine oxidase" evidence="5">
    <location>
        <begin position="172"/>
        <end position="443"/>
    </location>
</feature>
<dbReference type="Gene3D" id="3.50.50.60">
    <property type="entry name" value="FAD/NAD(P)-binding domain"/>
    <property type="match status" value="1"/>
</dbReference>
<comment type="subcellular location">
    <subcellularLocation>
        <location evidence="1">Mitochondrion outer membrane</location>
        <topology evidence="1">Single-pass type IV membrane protein</topology>
        <orientation evidence="1">Cytoplasmic side</orientation>
    </subcellularLocation>
</comment>
<dbReference type="GO" id="GO:0097621">
    <property type="term" value="F:monoamine oxidase activity"/>
    <property type="evidence" value="ECO:0007669"/>
    <property type="project" value="UniProtKB-EC"/>
</dbReference>
<proteinExistence type="inferred from homology"/>
<comment type="caution">
    <text evidence="6">The sequence shown here is derived from an EMBL/GenBank/DDBJ whole genome shotgun (WGS) entry which is preliminary data.</text>
</comment>
<dbReference type="Pfam" id="PF01593">
    <property type="entry name" value="Amino_oxidase"/>
    <property type="match status" value="1"/>
</dbReference>